<dbReference type="EMBL" id="CP045997">
    <property type="protein sequence ID" value="QHW00372.1"/>
    <property type="molecule type" value="Genomic_DNA"/>
</dbReference>
<name>A0A6P1W4I7_9BACT</name>
<evidence type="ECO:0000313" key="3">
    <source>
        <dbReference type="Proteomes" id="UP000464577"/>
    </source>
</evidence>
<dbReference type="Proteomes" id="UP000464577">
    <property type="component" value="Chromosome"/>
</dbReference>
<dbReference type="KEGG" id="senf:GJR95_37460"/>
<dbReference type="Gene3D" id="2.60.120.10">
    <property type="entry name" value="Jelly Rolls"/>
    <property type="match status" value="1"/>
</dbReference>
<dbReference type="SUPFAM" id="SSF51182">
    <property type="entry name" value="RmlC-like cupins"/>
    <property type="match status" value="1"/>
</dbReference>
<sequence>MAHLLFLKQHLCERGELTVFEQILPGSLKRIYYIANADGAMRGGHRHQRAWQALVCIQGRVDVRVETAKQTQCYSLDKPNLCLILEPDDWHLLENFQDLAIVLVISNEYYDEKDYIYECHSADPIKALQKDSVSAGIV</sequence>
<feature type="domain" description="Sugar 3,4-ketoisomerase QdtA cupin" evidence="1">
    <location>
        <begin position="7"/>
        <end position="119"/>
    </location>
</feature>
<keyword evidence="3" id="KW-1185">Reference proteome</keyword>
<dbReference type="InterPro" id="IPR014710">
    <property type="entry name" value="RmlC-like_jellyroll"/>
</dbReference>
<dbReference type="Pfam" id="PF05523">
    <property type="entry name" value="FdtA"/>
    <property type="match status" value="1"/>
</dbReference>
<protein>
    <submittedName>
        <fullName evidence="2">WxcM-like domain-containing protein</fullName>
    </submittedName>
</protein>
<dbReference type="AlphaFoldDB" id="A0A6P1W4I7"/>
<organism evidence="2 3">
    <name type="scientific">Spirosoma endbachense</name>
    <dbReference type="NCBI Taxonomy" id="2666025"/>
    <lineage>
        <taxon>Bacteria</taxon>
        <taxon>Pseudomonadati</taxon>
        <taxon>Bacteroidota</taxon>
        <taxon>Cytophagia</taxon>
        <taxon>Cytophagales</taxon>
        <taxon>Cytophagaceae</taxon>
        <taxon>Spirosoma</taxon>
    </lineage>
</organism>
<gene>
    <name evidence="2" type="ORF">GJR95_37460</name>
</gene>
<dbReference type="InterPro" id="IPR008894">
    <property type="entry name" value="QdtA_cupin_dom"/>
</dbReference>
<accession>A0A6P1W4I7</accession>
<dbReference type="RefSeq" id="WP_162390763.1">
    <property type="nucleotide sequence ID" value="NZ_CP045997.1"/>
</dbReference>
<reference evidence="2 3" key="1">
    <citation type="submission" date="2019-11" db="EMBL/GenBank/DDBJ databases">
        <title>Spirosoma endbachense sp. nov., isolated from a natural salt meadow.</title>
        <authorList>
            <person name="Rojas J."/>
            <person name="Ambika Manirajan B."/>
            <person name="Ratering S."/>
            <person name="Suarez C."/>
            <person name="Geissler-Plaum R."/>
            <person name="Schnell S."/>
        </authorList>
    </citation>
    <scope>NUCLEOTIDE SEQUENCE [LARGE SCALE GENOMIC DNA]</scope>
    <source>
        <strain evidence="2 3">I-24</strain>
    </source>
</reference>
<evidence type="ECO:0000259" key="1">
    <source>
        <dbReference type="Pfam" id="PF05523"/>
    </source>
</evidence>
<evidence type="ECO:0000313" key="2">
    <source>
        <dbReference type="EMBL" id="QHW00372.1"/>
    </source>
</evidence>
<dbReference type="InterPro" id="IPR011051">
    <property type="entry name" value="RmlC_Cupin_sf"/>
</dbReference>
<dbReference type="CDD" id="cd20292">
    <property type="entry name" value="cupin_QdtA-like"/>
    <property type="match status" value="1"/>
</dbReference>
<proteinExistence type="predicted"/>